<dbReference type="GO" id="GO:0042541">
    <property type="term" value="P:hemoglobin biosynthetic process"/>
    <property type="evidence" value="ECO:0007669"/>
    <property type="project" value="Ensembl"/>
</dbReference>
<keyword evidence="8" id="KW-0265">Erythrocyte maturation</keyword>
<dbReference type="GO" id="GO:1902219">
    <property type="term" value="P:negative regulation of intrinsic apoptotic signaling pathway in response to osmotic stress"/>
    <property type="evidence" value="ECO:0007669"/>
    <property type="project" value="Ensembl"/>
</dbReference>
<dbReference type="GO" id="GO:0005125">
    <property type="term" value="F:cytokine activity"/>
    <property type="evidence" value="ECO:0000318"/>
    <property type="project" value="GO_Central"/>
</dbReference>
<dbReference type="GO" id="GO:0045893">
    <property type="term" value="P:positive regulation of DNA-templated transcription"/>
    <property type="evidence" value="ECO:0007669"/>
    <property type="project" value="Ensembl"/>
</dbReference>
<dbReference type="GO" id="GO:0030295">
    <property type="term" value="F:protein kinase activator activity"/>
    <property type="evidence" value="ECO:0000318"/>
    <property type="project" value="GO_Central"/>
</dbReference>
<evidence type="ECO:0000256" key="4">
    <source>
        <dbReference type="ARBA" id="ARBA00015421"/>
    </source>
</evidence>
<dbReference type="GO" id="GO:0071474">
    <property type="term" value="P:cellular hyperosmotic response"/>
    <property type="evidence" value="ECO:0007669"/>
    <property type="project" value="Ensembl"/>
</dbReference>
<dbReference type="PRINTS" id="PR00272">
    <property type="entry name" value="ERYTHROPTN"/>
</dbReference>
<dbReference type="GO" id="GO:0043249">
    <property type="term" value="P:erythrocyte maturation"/>
    <property type="evidence" value="ECO:0007669"/>
    <property type="project" value="UniProtKB-KW"/>
</dbReference>
<dbReference type="Pfam" id="PF00758">
    <property type="entry name" value="EPO_TPO"/>
    <property type="match status" value="1"/>
</dbReference>
<proteinExistence type="inferred from homology"/>
<dbReference type="GO" id="GO:0009986">
    <property type="term" value="C:cell surface"/>
    <property type="evidence" value="ECO:0007669"/>
    <property type="project" value="Ensembl"/>
</dbReference>
<dbReference type="OMA" id="AMEFPRL"/>
<comment type="subcellular location">
    <subcellularLocation>
        <location evidence="2">Secreted</location>
    </subcellularLocation>
</comment>
<dbReference type="InterPro" id="IPR001323">
    <property type="entry name" value="EPO_TPO"/>
</dbReference>
<feature type="signal peptide" evidence="11">
    <location>
        <begin position="1"/>
        <end position="28"/>
    </location>
</feature>
<dbReference type="PROSITE" id="PS00817">
    <property type="entry name" value="EPO_TPO"/>
    <property type="match status" value="1"/>
</dbReference>
<dbReference type="GeneTree" id="ENSGT00390000017226"/>
<evidence type="ECO:0000256" key="11">
    <source>
        <dbReference type="SAM" id="SignalP"/>
    </source>
</evidence>
<reference evidence="12" key="3">
    <citation type="submission" date="2025-09" db="UniProtKB">
        <authorList>
            <consortium name="Ensembl"/>
        </authorList>
    </citation>
    <scope>IDENTIFICATION</scope>
    <source>
        <strain evidence="12">Glennie</strain>
    </source>
</reference>
<keyword evidence="9" id="KW-1015">Disulfide bond</keyword>
<dbReference type="GO" id="GO:0007566">
    <property type="term" value="P:embryo implantation"/>
    <property type="evidence" value="ECO:0007669"/>
    <property type="project" value="Ensembl"/>
</dbReference>
<dbReference type="Ensembl" id="ENSOANT00000054009.1">
    <property type="protein sequence ID" value="ENSOANP00000041043.1"/>
    <property type="gene ID" value="ENSOANG00000048808.1"/>
</dbReference>
<evidence type="ECO:0000256" key="5">
    <source>
        <dbReference type="ARBA" id="ARBA00022525"/>
    </source>
</evidence>
<keyword evidence="6" id="KW-0372">Hormone</keyword>
<dbReference type="Bgee" id="ENSOANG00000048808">
    <property type="expression patterns" value="Expressed in liver"/>
</dbReference>
<dbReference type="Gene3D" id="1.20.1250.10">
    <property type="match status" value="1"/>
</dbReference>
<evidence type="ECO:0000313" key="13">
    <source>
        <dbReference type="Proteomes" id="UP000002279"/>
    </source>
</evidence>
<dbReference type="GO" id="GO:0097696">
    <property type="term" value="P:cell surface receptor signaling pathway via STAT"/>
    <property type="evidence" value="ECO:0000318"/>
    <property type="project" value="GO_Central"/>
</dbReference>
<dbReference type="GO" id="GO:0010523">
    <property type="term" value="P:negative regulation of calcium ion transport into cytosol"/>
    <property type="evidence" value="ECO:0007669"/>
    <property type="project" value="Ensembl"/>
</dbReference>
<comment type="function">
    <text evidence="1">Hormone involved in the regulation of erythrocyte proliferation and differentiation and the maintenance of a physiological level of circulating erythrocyte mass. Binds to EPOR leading to EPOR dimerization and JAK2 activation thereby activating specific downstream effectors, including STAT1 and STAT3.</text>
</comment>
<evidence type="ECO:0000256" key="8">
    <source>
        <dbReference type="ARBA" id="ARBA00023057"/>
    </source>
</evidence>
<evidence type="ECO:0000256" key="7">
    <source>
        <dbReference type="ARBA" id="ARBA00022729"/>
    </source>
</evidence>
<evidence type="ECO:0000313" key="12">
    <source>
        <dbReference type="Ensembl" id="ENSOANP00000041043.1"/>
    </source>
</evidence>
<dbReference type="AlphaFoldDB" id="A0A6I8NII3"/>
<dbReference type="PANTHER" id="PTHR10370:SF0">
    <property type="entry name" value="ERYTHROPOIETIN"/>
    <property type="match status" value="1"/>
</dbReference>
<gene>
    <name evidence="12" type="primary">EPO</name>
</gene>
<dbReference type="GO" id="GO:0005179">
    <property type="term" value="F:hormone activity"/>
    <property type="evidence" value="ECO:0000318"/>
    <property type="project" value="GO_Central"/>
</dbReference>
<dbReference type="InterPro" id="IPR003013">
    <property type="entry name" value="Erythroptn"/>
</dbReference>
<dbReference type="InParanoid" id="A0A6I8NII3"/>
<protein>
    <recommendedName>
        <fullName evidence="4">Erythropoietin</fullName>
    </recommendedName>
</protein>
<keyword evidence="13" id="KW-1185">Reference proteome</keyword>
<dbReference type="SUPFAM" id="SSF47266">
    <property type="entry name" value="4-helical cytokines"/>
    <property type="match status" value="1"/>
</dbReference>
<dbReference type="GO" id="GO:0038162">
    <property type="term" value="P:erythropoietin-mediated signaling pathway"/>
    <property type="evidence" value="ECO:0000318"/>
    <property type="project" value="GO_Central"/>
</dbReference>
<organism evidence="12 13">
    <name type="scientific">Ornithorhynchus anatinus</name>
    <name type="common">Duckbill platypus</name>
    <dbReference type="NCBI Taxonomy" id="9258"/>
    <lineage>
        <taxon>Eukaryota</taxon>
        <taxon>Metazoa</taxon>
        <taxon>Chordata</taxon>
        <taxon>Craniata</taxon>
        <taxon>Vertebrata</taxon>
        <taxon>Euteleostomi</taxon>
        <taxon>Mammalia</taxon>
        <taxon>Monotremata</taxon>
        <taxon>Ornithorhynchidae</taxon>
        <taxon>Ornithorhynchus</taxon>
    </lineage>
</organism>
<dbReference type="GO" id="GO:0000122">
    <property type="term" value="P:negative regulation of transcription by RNA polymerase II"/>
    <property type="evidence" value="ECO:0007669"/>
    <property type="project" value="Ensembl"/>
</dbReference>
<comment type="similarity">
    <text evidence="3">Belongs to the EPO/TPO family.</text>
</comment>
<dbReference type="InterPro" id="IPR009079">
    <property type="entry name" value="4_helix_cytokine-like_core"/>
</dbReference>
<keyword evidence="7 11" id="KW-0732">Signal</keyword>
<reference evidence="12" key="2">
    <citation type="submission" date="2025-08" db="UniProtKB">
        <authorList>
            <consortium name="Ensembl"/>
        </authorList>
    </citation>
    <scope>IDENTIFICATION</scope>
    <source>
        <strain evidence="12">Glennie</strain>
    </source>
</reference>
<dbReference type="GO" id="GO:0005128">
    <property type="term" value="F:erythropoietin receptor binding"/>
    <property type="evidence" value="ECO:0000318"/>
    <property type="project" value="GO_Central"/>
</dbReference>
<dbReference type="GO" id="GO:0033028">
    <property type="term" value="P:myeloid cell apoptotic process"/>
    <property type="evidence" value="ECO:0007669"/>
    <property type="project" value="Ensembl"/>
</dbReference>
<keyword evidence="10" id="KW-0325">Glycoprotein</keyword>
<dbReference type="PANTHER" id="PTHR10370">
    <property type="entry name" value="ERYTHROPOIETIN"/>
    <property type="match status" value="1"/>
</dbReference>
<evidence type="ECO:0000256" key="3">
    <source>
        <dbReference type="ARBA" id="ARBA00005782"/>
    </source>
</evidence>
<evidence type="ECO:0000256" key="10">
    <source>
        <dbReference type="ARBA" id="ARBA00023180"/>
    </source>
</evidence>
<feature type="chain" id="PRO_5026096577" description="Erythropoietin" evidence="11">
    <location>
        <begin position="29"/>
        <end position="196"/>
    </location>
</feature>
<dbReference type="FunCoup" id="A0A6I8NII3">
    <property type="interactions" value="646"/>
</dbReference>
<dbReference type="GO" id="GO:0046579">
    <property type="term" value="P:positive regulation of Ras protein signal transduction"/>
    <property type="evidence" value="ECO:0007669"/>
    <property type="project" value="Ensembl"/>
</dbReference>
<evidence type="ECO:0000256" key="9">
    <source>
        <dbReference type="ARBA" id="ARBA00023157"/>
    </source>
</evidence>
<dbReference type="Proteomes" id="UP000002279">
    <property type="component" value="Chromosome X5"/>
</dbReference>
<evidence type="ECO:0000256" key="6">
    <source>
        <dbReference type="ARBA" id="ARBA00022702"/>
    </source>
</evidence>
<dbReference type="GO" id="GO:0001666">
    <property type="term" value="P:response to hypoxia"/>
    <property type="evidence" value="ECO:0007669"/>
    <property type="project" value="Ensembl"/>
</dbReference>
<dbReference type="GO" id="GO:1902251">
    <property type="term" value="P:negative regulation of erythrocyte apoptotic process"/>
    <property type="evidence" value="ECO:0007669"/>
    <property type="project" value="Ensembl"/>
</dbReference>
<keyword evidence="5" id="KW-0964">Secreted</keyword>
<name>A0A6I8NII3_ORNAN</name>
<dbReference type="GO" id="GO:0005615">
    <property type="term" value="C:extracellular space"/>
    <property type="evidence" value="ECO:0000318"/>
    <property type="project" value="GO_Central"/>
</dbReference>
<dbReference type="GO" id="GO:0030218">
    <property type="term" value="P:erythrocyte differentiation"/>
    <property type="evidence" value="ECO:0000318"/>
    <property type="project" value="GO_Central"/>
</dbReference>
<dbReference type="InterPro" id="IPR019767">
    <property type="entry name" value="EPO/TPO_CS"/>
</dbReference>
<accession>A0A6I8NII3</accession>
<dbReference type="GO" id="GO:0043161">
    <property type="term" value="P:proteasome-mediated ubiquitin-dependent protein catabolic process"/>
    <property type="evidence" value="ECO:0007669"/>
    <property type="project" value="Ensembl"/>
</dbReference>
<reference evidence="12 13" key="1">
    <citation type="journal article" date="2008" name="Nature">
        <title>Genome analysis of the platypus reveals unique signatures of evolution.</title>
        <authorList>
            <person name="Warren W.C."/>
            <person name="Hillier L.W."/>
            <person name="Marshall Graves J.A."/>
            <person name="Birney E."/>
            <person name="Ponting C.P."/>
            <person name="Grutzner F."/>
            <person name="Belov K."/>
            <person name="Miller W."/>
            <person name="Clarke L."/>
            <person name="Chinwalla A.T."/>
            <person name="Yang S.P."/>
            <person name="Heger A."/>
            <person name="Locke D.P."/>
            <person name="Miethke P."/>
            <person name="Waters P.D."/>
            <person name="Veyrunes F."/>
            <person name="Fulton L."/>
            <person name="Fulton B."/>
            <person name="Graves T."/>
            <person name="Wallis J."/>
            <person name="Puente X.S."/>
            <person name="Lopez-Otin C."/>
            <person name="Ordonez G.R."/>
            <person name="Eichler E.E."/>
            <person name="Chen L."/>
            <person name="Cheng Z."/>
            <person name="Deakin J.E."/>
            <person name="Alsop A."/>
            <person name="Thompson K."/>
            <person name="Kirby P."/>
            <person name="Papenfuss A.T."/>
            <person name="Wakefield M.J."/>
            <person name="Olender T."/>
            <person name="Lancet D."/>
            <person name="Huttley G.A."/>
            <person name="Smit A.F."/>
            <person name="Pask A."/>
            <person name="Temple-Smith P."/>
            <person name="Batzer M.A."/>
            <person name="Walker J.A."/>
            <person name="Konkel M.K."/>
            <person name="Harris R.S."/>
            <person name="Whittington C.M."/>
            <person name="Wong E.S."/>
            <person name="Gemmell N.J."/>
            <person name="Buschiazzo E."/>
            <person name="Vargas Jentzsch I.M."/>
            <person name="Merkel A."/>
            <person name="Schmitz J."/>
            <person name="Zemann A."/>
            <person name="Churakov G."/>
            <person name="Kriegs J.O."/>
            <person name="Brosius J."/>
            <person name="Murchison E.P."/>
            <person name="Sachidanandam R."/>
            <person name="Smith C."/>
            <person name="Hannon G.J."/>
            <person name="Tsend-Ayush E."/>
            <person name="McMillan D."/>
            <person name="Attenborough R."/>
            <person name="Rens W."/>
            <person name="Ferguson-Smith M."/>
            <person name="Lefevre C.M."/>
            <person name="Sharp J.A."/>
            <person name="Nicholas K.R."/>
            <person name="Ray D.A."/>
            <person name="Kube M."/>
            <person name="Reinhardt R."/>
            <person name="Pringle T.H."/>
            <person name="Taylor J."/>
            <person name="Jones R.C."/>
            <person name="Nixon B."/>
            <person name="Dacheux J.L."/>
            <person name="Niwa H."/>
            <person name="Sekita Y."/>
            <person name="Huang X."/>
            <person name="Stark A."/>
            <person name="Kheradpour P."/>
            <person name="Kellis M."/>
            <person name="Flicek P."/>
            <person name="Chen Y."/>
            <person name="Webber C."/>
            <person name="Hardison R."/>
            <person name="Nelson J."/>
            <person name="Hallsworth-Pepin K."/>
            <person name="Delehaunty K."/>
            <person name="Markovic C."/>
            <person name="Minx P."/>
            <person name="Feng Y."/>
            <person name="Kremitzki C."/>
            <person name="Mitreva M."/>
            <person name="Glasscock J."/>
            <person name="Wylie T."/>
            <person name="Wohldmann P."/>
            <person name="Thiru P."/>
            <person name="Nhan M.N."/>
            <person name="Pohl C.S."/>
            <person name="Smith S.M."/>
            <person name="Hou S."/>
            <person name="Nefedov M."/>
            <person name="de Jong P.J."/>
            <person name="Renfree M.B."/>
            <person name="Mardis E.R."/>
            <person name="Wilson R.K."/>
        </authorList>
    </citation>
    <scope>NUCLEOTIDE SEQUENCE [LARGE SCALE GENOMIC DNA]</scope>
    <source>
        <strain evidence="12 13">Glennie</strain>
    </source>
</reference>
<evidence type="ECO:0000256" key="1">
    <source>
        <dbReference type="ARBA" id="ARBA00002679"/>
    </source>
</evidence>
<evidence type="ECO:0000256" key="2">
    <source>
        <dbReference type="ARBA" id="ARBA00004613"/>
    </source>
</evidence>
<sequence>PAGTVCPVVLSPLLLLLLLPHLGVPARGSPLRPDCDSRVLERYIREAKEAENVTAGCAEDCDLSENVTVPDTKVNFNTWKRMEVEEQAEEVRQGLSLLSEAVLRARTLLTNASRAPDLPQQHLDKAVSGLRSLTALLRSLRVQVRISSVTPTPTASPPPLRTLAVVSLAKLFRINSYFLQGKLKLFMGEACRKGDR</sequence>
<dbReference type="GO" id="GO:0008284">
    <property type="term" value="P:positive regulation of cell population proliferation"/>
    <property type="evidence" value="ECO:0007669"/>
    <property type="project" value="Ensembl"/>
</dbReference>